<dbReference type="GO" id="GO:0070916">
    <property type="term" value="C:inositol phosphoceramide synthase complex"/>
    <property type="evidence" value="ECO:0007669"/>
    <property type="project" value="TreeGrafter"/>
</dbReference>
<gene>
    <name evidence="3" type="ORF">FH972_022480</name>
</gene>
<dbReference type="GO" id="GO:0000139">
    <property type="term" value="C:Golgi membrane"/>
    <property type="evidence" value="ECO:0007669"/>
    <property type="project" value="TreeGrafter"/>
</dbReference>
<dbReference type="GO" id="GO:0006673">
    <property type="term" value="P:inositol phosphoceramide metabolic process"/>
    <property type="evidence" value="ECO:0007669"/>
    <property type="project" value="InterPro"/>
</dbReference>
<dbReference type="AlphaFoldDB" id="A0A5N6KUM7"/>
<feature type="transmembrane region" description="Helical" evidence="2">
    <location>
        <begin position="170"/>
        <end position="188"/>
    </location>
</feature>
<dbReference type="PANTHER" id="PTHR28077">
    <property type="entry name" value="INOSITOL PHOSPHORYLCERAMIDE SYNTHASE REGULATORY SUBUNIT KEI1"/>
    <property type="match status" value="1"/>
</dbReference>
<keyword evidence="2" id="KW-0472">Membrane</keyword>
<dbReference type="Pfam" id="PF08552">
    <property type="entry name" value="Kei1"/>
    <property type="match status" value="1"/>
</dbReference>
<dbReference type="Proteomes" id="UP000327013">
    <property type="component" value="Unassembled WGS sequence"/>
</dbReference>
<feature type="transmembrane region" description="Helical" evidence="2">
    <location>
        <begin position="138"/>
        <end position="158"/>
    </location>
</feature>
<accession>A0A5N6KUM7</accession>
<dbReference type="InterPro" id="IPR013862">
    <property type="entry name" value="Kei1"/>
</dbReference>
<keyword evidence="2" id="KW-0812">Transmembrane</keyword>
<evidence type="ECO:0000313" key="4">
    <source>
        <dbReference type="Proteomes" id="UP000327013"/>
    </source>
</evidence>
<organism evidence="3 4">
    <name type="scientific">Carpinus fangiana</name>
    <dbReference type="NCBI Taxonomy" id="176857"/>
    <lineage>
        <taxon>Eukaryota</taxon>
        <taxon>Viridiplantae</taxon>
        <taxon>Streptophyta</taxon>
        <taxon>Embryophyta</taxon>
        <taxon>Tracheophyta</taxon>
        <taxon>Spermatophyta</taxon>
        <taxon>Magnoliopsida</taxon>
        <taxon>eudicotyledons</taxon>
        <taxon>Gunneridae</taxon>
        <taxon>Pentapetalae</taxon>
        <taxon>rosids</taxon>
        <taxon>fabids</taxon>
        <taxon>Fagales</taxon>
        <taxon>Betulaceae</taxon>
        <taxon>Carpinus</taxon>
    </lineage>
</organism>
<feature type="transmembrane region" description="Helical" evidence="2">
    <location>
        <begin position="306"/>
        <end position="330"/>
    </location>
</feature>
<reference evidence="3 4" key="1">
    <citation type="submission" date="2019-06" db="EMBL/GenBank/DDBJ databases">
        <title>A chromosomal-level reference genome of Carpinus fangiana (Coryloideae, Betulaceae).</title>
        <authorList>
            <person name="Yang X."/>
            <person name="Wang Z."/>
            <person name="Zhang L."/>
            <person name="Hao G."/>
            <person name="Liu J."/>
            <person name="Yang Y."/>
        </authorList>
    </citation>
    <scope>NUCLEOTIDE SEQUENCE [LARGE SCALE GENOMIC DNA]</scope>
    <source>
        <strain evidence="3">Cfa_2016G</strain>
        <tissue evidence="3">Leaf</tissue>
    </source>
</reference>
<evidence type="ECO:0000313" key="3">
    <source>
        <dbReference type="EMBL" id="KAB8342883.1"/>
    </source>
</evidence>
<sequence length="445" mass="48266">MAVYLPVIAETQLLYTLQSLRLIRQLPQESPALGAFKAPMLPVDIISLALLDTLDTFCPFSPSPPYPPSSCCAKSPRIGIYRTDHSGAERSTRCRYGALSLPHAQGKRILSHCDMGRALTEAPQSFLGLMSLRTGTELIVLTIIFNKISGLYGLLALLTGFHLSYLQLSMYVYSLGALVLTATLAPHVRKQSPLQCLALAWFYLLDSLINATYTAAFGVSWFVVLAQHAAPSPEGAALSPPGGKMMDDVAGFTTPKYNVTQVDALVEPADGALTGQEGTLAGHNAGDRRAVAEGALSAVIFEKGSIASVAIISALWLVRLYFILVVIAYARGVLRQHIVRASQHSAAFPSVDAKGVENPFAEDKELGQGWRGKLGRVMVGVGRNFWLASDESGDWERSVGGRFSAHQQRRSKSEPKGVLERERRRRAGTGPSEIRPIELDNVQHK</sequence>
<feature type="region of interest" description="Disordered" evidence="1">
    <location>
        <begin position="398"/>
        <end position="445"/>
    </location>
</feature>
<evidence type="ECO:0000256" key="1">
    <source>
        <dbReference type="SAM" id="MobiDB-lite"/>
    </source>
</evidence>
<proteinExistence type="predicted"/>
<feature type="compositionally biased region" description="Basic and acidic residues" evidence="1">
    <location>
        <begin position="435"/>
        <end position="445"/>
    </location>
</feature>
<keyword evidence="4" id="KW-1185">Reference proteome</keyword>
<evidence type="ECO:0000256" key="2">
    <source>
        <dbReference type="SAM" id="Phobius"/>
    </source>
</evidence>
<dbReference type="OrthoDB" id="3338076at2759"/>
<feature type="compositionally biased region" description="Basic and acidic residues" evidence="1">
    <location>
        <begin position="411"/>
        <end position="422"/>
    </location>
</feature>
<dbReference type="EMBL" id="VIBQ01000012">
    <property type="protein sequence ID" value="KAB8342883.1"/>
    <property type="molecule type" value="Genomic_DNA"/>
</dbReference>
<keyword evidence="2" id="KW-1133">Transmembrane helix</keyword>
<dbReference type="GO" id="GO:0070917">
    <property type="term" value="F:inositol phosphoceramide synthase regulator activity"/>
    <property type="evidence" value="ECO:0007669"/>
    <property type="project" value="InterPro"/>
</dbReference>
<evidence type="ECO:0008006" key="5">
    <source>
        <dbReference type="Google" id="ProtNLM"/>
    </source>
</evidence>
<protein>
    <recommendedName>
        <fullName evidence="5">DUF1753-domain-containing protein</fullName>
    </recommendedName>
</protein>
<dbReference type="PANTHER" id="PTHR28077:SF1">
    <property type="entry name" value="INOSITOL PHOSPHORYLCERAMIDE SYNTHASE REGULATORY SUBUNIT KEI1"/>
    <property type="match status" value="1"/>
</dbReference>
<name>A0A5N6KUM7_9ROSI</name>
<comment type="caution">
    <text evidence="3">The sequence shown here is derived from an EMBL/GenBank/DDBJ whole genome shotgun (WGS) entry which is preliminary data.</text>
</comment>
<feature type="transmembrane region" description="Helical" evidence="2">
    <location>
        <begin position="200"/>
        <end position="224"/>
    </location>
</feature>